<evidence type="ECO:0000256" key="2">
    <source>
        <dbReference type="ARBA" id="ARBA00022605"/>
    </source>
</evidence>
<keyword evidence="6 7" id="KW-0456">Lyase</keyword>
<comment type="similarity">
    <text evidence="7">Belongs to the aldolase class II family. MtnB subfamily.</text>
</comment>
<evidence type="ECO:0000256" key="4">
    <source>
        <dbReference type="ARBA" id="ARBA00022833"/>
    </source>
</evidence>
<keyword evidence="3 7" id="KW-0479">Metal-binding</keyword>
<comment type="cofactor">
    <cofactor evidence="7">
        <name>Zn(2+)</name>
        <dbReference type="ChEBI" id="CHEBI:29105"/>
    </cofactor>
    <text evidence="7">Binds 1 zinc ion per subunit.</text>
</comment>
<evidence type="ECO:0000256" key="5">
    <source>
        <dbReference type="ARBA" id="ARBA00023167"/>
    </source>
</evidence>
<dbReference type="InterPro" id="IPR027514">
    <property type="entry name" value="Salvage_MtnB_euk"/>
</dbReference>
<gene>
    <name evidence="7" type="primary">MDE1</name>
    <name evidence="9" type="ORF">C8F04DRAFT_1168245</name>
</gene>
<comment type="pathway">
    <text evidence="7">Amino-acid biosynthesis; L-methionine biosynthesis via salvage pathway; L-methionine from S-methyl-5-thio-alpha-D-ribose 1-phosphate: step 2/6.</text>
</comment>
<evidence type="ECO:0000313" key="9">
    <source>
        <dbReference type="EMBL" id="KAJ7015958.1"/>
    </source>
</evidence>
<dbReference type="SMART" id="SM01007">
    <property type="entry name" value="Aldolase_II"/>
    <property type="match status" value="1"/>
</dbReference>
<dbReference type="GO" id="GO:0005737">
    <property type="term" value="C:cytoplasm"/>
    <property type="evidence" value="ECO:0007669"/>
    <property type="project" value="UniProtKB-SubCell"/>
</dbReference>
<feature type="binding site" evidence="7">
    <location>
        <position position="88"/>
    </location>
    <ligand>
        <name>substrate</name>
    </ligand>
</feature>
<dbReference type="InterPro" id="IPR001303">
    <property type="entry name" value="Aldolase_II/adducin_N"/>
</dbReference>
<keyword evidence="10" id="KW-1185">Reference proteome</keyword>
<comment type="caution">
    <text evidence="7">Lacks conserved residue(s) required for the propagation of feature annotation.</text>
</comment>
<evidence type="ECO:0000256" key="6">
    <source>
        <dbReference type="ARBA" id="ARBA00023239"/>
    </source>
</evidence>
<dbReference type="AlphaFoldDB" id="A0AAD6RVE7"/>
<name>A0AAD6RVE7_9AGAR</name>
<reference evidence="9" key="1">
    <citation type="submission" date="2023-03" db="EMBL/GenBank/DDBJ databases">
        <title>Massive genome expansion in bonnet fungi (Mycena s.s.) driven by repeated elements and novel gene families across ecological guilds.</title>
        <authorList>
            <consortium name="Lawrence Berkeley National Laboratory"/>
            <person name="Harder C.B."/>
            <person name="Miyauchi S."/>
            <person name="Viragh M."/>
            <person name="Kuo A."/>
            <person name="Thoen E."/>
            <person name="Andreopoulos B."/>
            <person name="Lu D."/>
            <person name="Skrede I."/>
            <person name="Drula E."/>
            <person name="Henrissat B."/>
            <person name="Morin E."/>
            <person name="Kohler A."/>
            <person name="Barry K."/>
            <person name="LaButti K."/>
            <person name="Morin E."/>
            <person name="Salamov A."/>
            <person name="Lipzen A."/>
            <person name="Mereny Z."/>
            <person name="Hegedus B."/>
            <person name="Baldrian P."/>
            <person name="Stursova M."/>
            <person name="Weitz H."/>
            <person name="Taylor A."/>
            <person name="Grigoriev I.V."/>
            <person name="Nagy L.G."/>
            <person name="Martin F."/>
            <person name="Kauserud H."/>
        </authorList>
    </citation>
    <scope>NUCLEOTIDE SEQUENCE</scope>
    <source>
        <strain evidence="9">CBHHK200</strain>
    </source>
</reference>
<feature type="domain" description="Class II aldolase/adducin N-terminal" evidence="8">
    <location>
        <begin position="21"/>
        <end position="206"/>
    </location>
</feature>
<evidence type="ECO:0000259" key="8">
    <source>
        <dbReference type="SMART" id="SM01007"/>
    </source>
</evidence>
<dbReference type="PANTHER" id="PTHR10640:SF7">
    <property type="entry name" value="METHYLTHIORIBULOSE-1-PHOSPHATE DEHYDRATASE"/>
    <property type="match status" value="1"/>
</dbReference>
<comment type="function">
    <text evidence="7">Catalyzes the dehydration of methylthioribulose-1-phosphate (MTRu-1-P) into 2,3-diketo-5-methylthiopentyl-1-phosphate (DK-MTP-1-P).</text>
</comment>
<dbReference type="FunFam" id="3.40.225.10:FF:000003">
    <property type="entry name" value="Methylthioribulose-1-phosphate dehydratase"/>
    <property type="match status" value="1"/>
</dbReference>
<dbReference type="Proteomes" id="UP001218188">
    <property type="component" value="Unassembled WGS sequence"/>
</dbReference>
<dbReference type="NCBIfam" id="TIGR03328">
    <property type="entry name" value="salvage_mtnB"/>
    <property type="match status" value="1"/>
</dbReference>
<comment type="subcellular location">
    <subcellularLocation>
        <location evidence="7">Cytoplasm</location>
    </subcellularLocation>
</comment>
<protein>
    <recommendedName>
        <fullName evidence="7">Methylthioribulose-1-phosphate dehydratase</fullName>
        <shortName evidence="7">MTRu-1-P dehydratase</shortName>
        <ecNumber evidence="7">4.2.1.109</ecNumber>
    </recommendedName>
</protein>
<dbReference type="GO" id="GO:0046570">
    <property type="term" value="F:methylthioribulose 1-phosphate dehydratase activity"/>
    <property type="evidence" value="ECO:0007669"/>
    <property type="project" value="UniProtKB-UniRule"/>
</dbReference>
<evidence type="ECO:0000256" key="1">
    <source>
        <dbReference type="ARBA" id="ARBA00022490"/>
    </source>
</evidence>
<dbReference type="Gene3D" id="3.40.225.10">
    <property type="entry name" value="Class II aldolase/adducin N-terminal domain"/>
    <property type="match status" value="1"/>
</dbReference>
<dbReference type="EMBL" id="JARJCM010000689">
    <property type="protein sequence ID" value="KAJ7015958.1"/>
    <property type="molecule type" value="Genomic_DNA"/>
</dbReference>
<feature type="binding site" evidence="7">
    <location>
        <position position="108"/>
    </location>
    <ligand>
        <name>Zn(2+)</name>
        <dbReference type="ChEBI" id="CHEBI:29105"/>
    </ligand>
</feature>
<keyword evidence="4 7" id="KW-0862">Zinc</keyword>
<accession>A0AAD6RVE7</accession>
<evidence type="ECO:0000313" key="10">
    <source>
        <dbReference type="Proteomes" id="UP001218188"/>
    </source>
</evidence>
<dbReference type="InterPro" id="IPR017714">
    <property type="entry name" value="MethylthioRu-1-P_deHdtase_MtnB"/>
</dbReference>
<dbReference type="GO" id="GO:0008270">
    <property type="term" value="F:zinc ion binding"/>
    <property type="evidence" value="ECO:0007669"/>
    <property type="project" value="UniProtKB-UniRule"/>
</dbReference>
<feature type="binding site" evidence="7">
    <location>
        <position position="185"/>
    </location>
    <ligand>
        <name>Zn(2+)</name>
        <dbReference type="ChEBI" id="CHEBI:29105"/>
    </ligand>
</feature>
<dbReference type="PANTHER" id="PTHR10640">
    <property type="entry name" value="METHYLTHIORIBULOSE-1-PHOSPHATE DEHYDRATASE"/>
    <property type="match status" value="1"/>
</dbReference>
<organism evidence="9 10">
    <name type="scientific">Mycena alexandri</name>
    <dbReference type="NCBI Taxonomy" id="1745969"/>
    <lineage>
        <taxon>Eukaryota</taxon>
        <taxon>Fungi</taxon>
        <taxon>Dikarya</taxon>
        <taxon>Basidiomycota</taxon>
        <taxon>Agaricomycotina</taxon>
        <taxon>Agaricomycetes</taxon>
        <taxon>Agaricomycetidae</taxon>
        <taxon>Agaricales</taxon>
        <taxon>Marasmiineae</taxon>
        <taxon>Mycenaceae</taxon>
        <taxon>Mycena</taxon>
    </lineage>
</organism>
<dbReference type="SUPFAM" id="SSF53639">
    <property type="entry name" value="AraD/HMP-PK domain-like"/>
    <property type="match status" value="1"/>
</dbReference>
<dbReference type="HAMAP" id="MF_03116">
    <property type="entry name" value="Salvage_MtnB_euk"/>
    <property type="match status" value="1"/>
</dbReference>
<evidence type="ECO:0000256" key="7">
    <source>
        <dbReference type="HAMAP-Rule" id="MF_03116"/>
    </source>
</evidence>
<evidence type="ECO:0000256" key="3">
    <source>
        <dbReference type="ARBA" id="ARBA00022723"/>
    </source>
</evidence>
<keyword evidence="2 7" id="KW-0028">Amino-acid biosynthesis</keyword>
<comment type="catalytic activity">
    <reaction evidence="7">
        <text>5-(methylsulfanyl)-D-ribulose 1-phosphate = 5-methylsulfanyl-2,3-dioxopentyl phosphate + H2O</text>
        <dbReference type="Rhea" id="RHEA:15549"/>
        <dbReference type="ChEBI" id="CHEBI:15377"/>
        <dbReference type="ChEBI" id="CHEBI:58548"/>
        <dbReference type="ChEBI" id="CHEBI:58828"/>
        <dbReference type="EC" id="4.2.1.109"/>
    </reaction>
</comment>
<dbReference type="EC" id="4.2.1.109" evidence="7"/>
<dbReference type="InterPro" id="IPR036409">
    <property type="entry name" value="Aldolase_II/adducin_N_sf"/>
</dbReference>
<dbReference type="Pfam" id="PF00596">
    <property type="entry name" value="Aldolase_II"/>
    <property type="match status" value="1"/>
</dbReference>
<keyword evidence="1 7" id="KW-0963">Cytoplasm</keyword>
<proteinExistence type="inferred from homology"/>
<sequence>MSLEENPDSLILSDDPLHPANLIPELCRNFYQLGWVTGTGGGITIRLGDKVFIAPSGVQKERMLPKHIFVLPFPQPEPSPHTDRESQCTPLFWNAFDLRDAGSCIHTHSQNAVMATLLWPGSTFTISHQMIKGVRVGGTGRALSYLDTLELPIIENTPNEEDLKDSMGEAMKRYPDAAGILVRRHGVYVWDGGLHSTFVFVAWICTHLIFQCLDYLFEIGVKMKLAGLETVLTT</sequence>
<feature type="binding site" evidence="7">
    <location>
        <position position="106"/>
    </location>
    <ligand>
        <name>Zn(2+)</name>
        <dbReference type="ChEBI" id="CHEBI:29105"/>
    </ligand>
</feature>
<keyword evidence="5 7" id="KW-0486">Methionine biosynthesis</keyword>
<dbReference type="GO" id="GO:0019509">
    <property type="term" value="P:L-methionine salvage from methylthioadenosine"/>
    <property type="evidence" value="ECO:0007669"/>
    <property type="project" value="UniProtKB-UniRule"/>
</dbReference>
<comment type="caution">
    <text evidence="9">The sequence shown here is derived from an EMBL/GenBank/DDBJ whole genome shotgun (WGS) entry which is preliminary data.</text>
</comment>